<keyword evidence="2" id="KW-0813">Transport</keyword>
<evidence type="ECO:0000256" key="2">
    <source>
        <dbReference type="ARBA" id="ARBA00022448"/>
    </source>
</evidence>
<dbReference type="Pfam" id="PF00005">
    <property type="entry name" value="ABC_tran"/>
    <property type="match status" value="1"/>
</dbReference>
<protein>
    <submittedName>
        <fullName evidence="6">ABC transporter</fullName>
    </submittedName>
</protein>
<dbReference type="InterPro" id="IPR015860">
    <property type="entry name" value="ABC_transpr_TagH-like"/>
</dbReference>
<evidence type="ECO:0000256" key="3">
    <source>
        <dbReference type="ARBA" id="ARBA00022741"/>
    </source>
</evidence>
<dbReference type="OMA" id="FCTRGLY"/>
<comment type="similarity">
    <text evidence="1">Belongs to the ABC transporter superfamily.</text>
</comment>
<dbReference type="InterPro" id="IPR003439">
    <property type="entry name" value="ABC_transporter-like_ATP-bd"/>
</dbReference>
<dbReference type="PROSITE" id="PS50893">
    <property type="entry name" value="ABC_TRANSPORTER_2"/>
    <property type="match status" value="1"/>
</dbReference>
<dbReference type="InterPro" id="IPR027417">
    <property type="entry name" value="P-loop_NTPase"/>
</dbReference>
<dbReference type="GO" id="GO:0140359">
    <property type="term" value="F:ABC-type transporter activity"/>
    <property type="evidence" value="ECO:0007669"/>
    <property type="project" value="InterPro"/>
</dbReference>
<dbReference type="RefSeq" id="WP_005574042.1">
    <property type="nucleotide sequence ID" value="NZ_CP093910.1"/>
</dbReference>
<dbReference type="Gene3D" id="3.40.50.300">
    <property type="entry name" value="P-loop containing nucleotide triphosphate hydrolases"/>
    <property type="match status" value="1"/>
</dbReference>
<dbReference type="GO" id="GO:0016887">
    <property type="term" value="F:ATP hydrolysis activity"/>
    <property type="evidence" value="ECO:0007669"/>
    <property type="project" value="InterPro"/>
</dbReference>
<name>O66254_AGGAC</name>
<evidence type="ECO:0000256" key="1">
    <source>
        <dbReference type="ARBA" id="ARBA00005417"/>
    </source>
</evidence>
<proteinExistence type="inferred from homology"/>
<organism evidence="6">
    <name type="scientific">Aggregatibacter actinomycetemcomitans</name>
    <name type="common">Actinobacillus actinomycetemcomitans</name>
    <name type="synonym">Haemophilus actinomycetemcomitans</name>
    <dbReference type="NCBI Taxonomy" id="714"/>
    <lineage>
        <taxon>Bacteria</taxon>
        <taxon>Pseudomonadati</taxon>
        <taxon>Pseudomonadota</taxon>
        <taxon>Gammaproteobacteria</taxon>
        <taxon>Pasteurellales</taxon>
        <taxon>Pasteurellaceae</taxon>
        <taxon>Aggregatibacter</taxon>
    </lineage>
</organism>
<dbReference type="GO" id="GO:0005524">
    <property type="term" value="F:ATP binding"/>
    <property type="evidence" value="ECO:0007669"/>
    <property type="project" value="UniProtKB-KW"/>
</dbReference>
<dbReference type="PROSITE" id="PS00211">
    <property type="entry name" value="ABC_TRANSPORTER_1"/>
    <property type="match status" value="1"/>
</dbReference>
<dbReference type="InterPro" id="IPR050683">
    <property type="entry name" value="Bact_Polysacc_Export_ATP-bd"/>
</dbReference>
<dbReference type="SMART" id="SM00382">
    <property type="entry name" value="AAA"/>
    <property type="match status" value="1"/>
</dbReference>
<keyword evidence="4" id="KW-0067">ATP-binding</keyword>
<sequence>MNENVIEIQSATVRFNKSTESVSGLKEYVIKVLKKELFFEEFLALKNINFTVKRGESWGLIGKNGSGKSTLLKLISGIIKPYQGTVKVTGTISPLIELGAGFDPELTARENIFLNGALLGYSKAFIEEHFQNIIDFAELSNFIDVPIKNFSSGMSARLGFAIATIKKPDILIVDEVLAVGDIAFQQKCKERMETLLSNGTTLLFVSHSIEQVQELCSKSIWLYGGEIKSIGEIEVVSQEYISYMTNK</sequence>
<evidence type="ECO:0000256" key="4">
    <source>
        <dbReference type="ARBA" id="ARBA00022840"/>
    </source>
</evidence>
<dbReference type="InterPro" id="IPR003593">
    <property type="entry name" value="AAA+_ATPase"/>
</dbReference>
<dbReference type="CDD" id="cd03220">
    <property type="entry name" value="ABC_KpsT_Wzt"/>
    <property type="match status" value="1"/>
</dbReference>
<accession>O66254</accession>
<dbReference type="SUPFAM" id="SSF52540">
    <property type="entry name" value="P-loop containing nucleoside triphosphate hydrolases"/>
    <property type="match status" value="1"/>
</dbReference>
<reference evidence="6" key="1">
    <citation type="journal article" date="1998" name="Biochim. Biophys. Acta">
        <title>A gene cluster for 6-deoxy-L-talan synthesis in Actinobacillus actinomycetemcomitans.</title>
        <authorList>
            <person name="Nakano Y."/>
            <person name="Yoshida Y."/>
            <person name="Yamashita Y."/>
            <person name="Koga T."/>
        </authorList>
    </citation>
    <scope>NUCLEOTIDE SEQUENCE</scope>
    <source>
        <strain evidence="6">NCTC9710</strain>
    </source>
</reference>
<evidence type="ECO:0000259" key="5">
    <source>
        <dbReference type="PROSITE" id="PS50893"/>
    </source>
</evidence>
<dbReference type="InterPro" id="IPR017871">
    <property type="entry name" value="ABC_transporter-like_CS"/>
</dbReference>
<dbReference type="GO" id="GO:0016020">
    <property type="term" value="C:membrane"/>
    <property type="evidence" value="ECO:0007669"/>
    <property type="project" value="InterPro"/>
</dbReference>
<feature type="domain" description="ABC transporter" evidence="5">
    <location>
        <begin position="27"/>
        <end position="247"/>
    </location>
</feature>
<dbReference type="SMR" id="O66254"/>
<evidence type="ECO:0000313" key="6">
    <source>
        <dbReference type="EMBL" id="BAA28136.1"/>
    </source>
</evidence>
<dbReference type="PANTHER" id="PTHR46743">
    <property type="entry name" value="TEICHOIC ACIDS EXPORT ATP-BINDING PROTEIN TAGH"/>
    <property type="match status" value="1"/>
</dbReference>
<dbReference type="PANTHER" id="PTHR46743:SF2">
    <property type="entry name" value="TEICHOIC ACIDS EXPORT ATP-BINDING PROTEIN TAGH"/>
    <property type="match status" value="1"/>
</dbReference>
<keyword evidence="3" id="KW-0547">Nucleotide-binding</keyword>
<dbReference type="AlphaFoldDB" id="O66254"/>
<dbReference type="EMBL" id="AB010415">
    <property type="protein sequence ID" value="BAA28136.1"/>
    <property type="molecule type" value="Genomic_DNA"/>
</dbReference>
<dbReference type="PIR" id="T00107">
    <property type="entry name" value="T00107"/>
</dbReference>